<dbReference type="InterPro" id="IPR003661">
    <property type="entry name" value="HisK_dim/P_dom"/>
</dbReference>
<dbReference type="Gene3D" id="3.40.50.2300">
    <property type="match status" value="1"/>
</dbReference>
<sequence>MPEGVSKPIARGGELGRLISELDWSATPLGPFRHWSTALRTTVGLMLGSKAQIVMFWGPDYVALYNDAYAPTIGLKHPRALGRPARENWSELWDDLEPLLDTVRLTGETVFAKDRPFYIERHGYPETVYFDISYSAVFGEDDAVAGVLCIVSETTERVLGEMKVRESERRFRTMADQAPVMMWVSNAEGGCEYLSSLWYAFTGQTEAEAADFGWIAAVHPDDRDGIMDVFMTANRTHGPFQTEYRLRRADGGYSRVISSAAPRLDDDGAFMGFVGSVIDIQERYEAERLLRESEARFQAIANSIDPMVWSTRPDGFHDYFNERWYEFTGVPRGTTDGEGWAGVFHPEDQERSWRIWRHSLETGEPYHIEYRLRHRSGAYRWVLGRAQAVRDGEGRITRWFGTCTDIQDIVDAREVLARSREELEAEIERRTARLMEAEGAIRQMQKMEAVGQLSGGIAHDFNNMLSVVIGSVQMLEKRLARGDRDVQRYVDGALDGARRAASLTQRLLAFSRQQPLDPAVVQPDRLVAGMSDLLTRALGEPIEVEIVASAGLWKIFVDPSQTENAILNLAVNARDAMPDGGRLTIETANAYIDDELSREFDLPAGQYVMIAVSDTGTGMSDEIAARAFDPFFTTKEVGKGTGLGLSQVFGFVRQSGGNAKIYSELGHGTTIKLYLPRYYGEQDAVPPPRVPTGVPAGAPHEIILVVEDDDRVRAYSVEALQDLGYSVLEARNGEQGLSIIEERAITLLFTDVVMPGMTGRQLADTAVRIQPGLKVLYTTGYTRNAVVHNGVLDPGTQLLPKPFSLEQLARKVRAVLDGVALRR</sequence>
<dbReference type="PROSITE" id="PS50109">
    <property type="entry name" value="HIS_KIN"/>
    <property type="match status" value="1"/>
</dbReference>
<feature type="modified residue" description="4-aspartylphosphate" evidence="6">
    <location>
        <position position="751"/>
    </location>
</feature>
<dbReference type="InterPro" id="IPR011006">
    <property type="entry name" value="CheY-like_superfamily"/>
</dbReference>
<dbReference type="PRINTS" id="PR00344">
    <property type="entry name" value="BCTRLSENSOR"/>
</dbReference>
<dbReference type="PROSITE" id="PS50112">
    <property type="entry name" value="PAS"/>
    <property type="match status" value="2"/>
</dbReference>
<evidence type="ECO:0000256" key="2">
    <source>
        <dbReference type="ARBA" id="ARBA00012438"/>
    </source>
</evidence>
<evidence type="ECO:0000256" key="1">
    <source>
        <dbReference type="ARBA" id="ARBA00000085"/>
    </source>
</evidence>
<keyword evidence="3 6" id="KW-0597">Phosphoprotein</keyword>
<evidence type="ECO:0000256" key="3">
    <source>
        <dbReference type="ARBA" id="ARBA00022553"/>
    </source>
</evidence>
<evidence type="ECO:0000259" key="11">
    <source>
        <dbReference type="PROSITE" id="PS50113"/>
    </source>
</evidence>
<dbReference type="SUPFAM" id="SSF47384">
    <property type="entry name" value="Homodimeric domain of signal transducing histidine kinase"/>
    <property type="match status" value="1"/>
</dbReference>
<evidence type="ECO:0000259" key="10">
    <source>
        <dbReference type="PROSITE" id="PS50112"/>
    </source>
</evidence>
<dbReference type="SMART" id="SM00387">
    <property type="entry name" value="HATPase_c"/>
    <property type="match status" value="1"/>
</dbReference>
<dbReference type="InterPro" id="IPR001789">
    <property type="entry name" value="Sig_transdc_resp-reg_receiver"/>
</dbReference>
<evidence type="ECO:0000259" key="9">
    <source>
        <dbReference type="PROSITE" id="PS50110"/>
    </source>
</evidence>
<dbReference type="PROSITE" id="PS50113">
    <property type="entry name" value="PAC"/>
    <property type="match status" value="2"/>
</dbReference>
<dbReference type="PANTHER" id="PTHR43304">
    <property type="entry name" value="PHYTOCHROME-LIKE PROTEIN CPH1"/>
    <property type="match status" value="1"/>
</dbReference>
<dbReference type="AlphaFoldDB" id="A0A6A7Y5J9"/>
<dbReference type="SMART" id="SM00091">
    <property type="entry name" value="PAS"/>
    <property type="match status" value="2"/>
</dbReference>
<dbReference type="CDD" id="cd00082">
    <property type="entry name" value="HisKA"/>
    <property type="match status" value="1"/>
</dbReference>
<evidence type="ECO:0000256" key="5">
    <source>
        <dbReference type="ARBA" id="ARBA00022777"/>
    </source>
</evidence>
<keyword evidence="7" id="KW-0175">Coiled coil</keyword>
<feature type="domain" description="PAS" evidence="10">
    <location>
        <begin position="293"/>
        <end position="363"/>
    </location>
</feature>
<keyword evidence="13" id="KW-1185">Reference proteome</keyword>
<accession>A0A6A7Y5J9</accession>
<name>A0A6A7Y5J9_9HYPH</name>
<organism evidence="12 13">
    <name type="scientific">Segnochrobactrum spirostomi</name>
    <dbReference type="NCBI Taxonomy" id="2608987"/>
    <lineage>
        <taxon>Bacteria</taxon>
        <taxon>Pseudomonadati</taxon>
        <taxon>Pseudomonadota</taxon>
        <taxon>Alphaproteobacteria</taxon>
        <taxon>Hyphomicrobiales</taxon>
        <taxon>Segnochrobactraceae</taxon>
        <taxon>Segnochrobactrum</taxon>
    </lineage>
</organism>
<dbReference type="PROSITE" id="PS50110">
    <property type="entry name" value="RESPONSE_REGULATORY"/>
    <property type="match status" value="1"/>
</dbReference>
<comment type="caution">
    <text evidence="12">The sequence shown here is derived from an EMBL/GenBank/DDBJ whole genome shotgun (WGS) entry which is preliminary data.</text>
</comment>
<dbReference type="Pfam" id="PF02518">
    <property type="entry name" value="HATPase_c"/>
    <property type="match status" value="1"/>
</dbReference>
<dbReference type="InterPro" id="IPR035965">
    <property type="entry name" value="PAS-like_dom_sf"/>
</dbReference>
<dbReference type="InterPro" id="IPR036890">
    <property type="entry name" value="HATPase_C_sf"/>
</dbReference>
<evidence type="ECO:0000259" key="8">
    <source>
        <dbReference type="PROSITE" id="PS50109"/>
    </source>
</evidence>
<dbReference type="InterPro" id="IPR003594">
    <property type="entry name" value="HATPase_dom"/>
</dbReference>
<dbReference type="InterPro" id="IPR004358">
    <property type="entry name" value="Sig_transdc_His_kin-like_C"/>
</dbReference>
<dbReference type="Proteomes" id="UP000332515">
    <property type="component" value="Unassembled WGS sequence"/>
</dbReference>
<dbReference type="SUPFAM" id="SSF55785">
    <property type="entry name" value="PYP-like sensor domain (PAS domain)"/>
    <property type="match status" value="2"/>
</dbReference>
<dbReference type="Gene3D" id="3.30.450.20">
    <property type="entry name" value="PAS domain"/>
    <property type="match status" value="3"/>
</dbReference>
<reference evidence="12 13" key="1">
    <citation type="submission" date="2019-09" db="EMBL/GenBank/DDBJ databases">
        <title>Segnochrobactrum spirostomi gen. nov., sp. nov., isolated from the ciliate Spirostomum cf. yagiui and description of a novel family, Segnochrobactraceae fam. nov. within the order Rhizobiales of the class Alphaproteobacteria.</title>
        <authorList>
            <person name="Akter S."/>
            <person name="Shazib S.U.A."/>
            <person name="Shin M.K."/>
        </authorList>
    </citation>
    <scope>NUCLEOTIDE SEQUENCE [LARGE SCALE GENOMIC DNA]</scope>
    <source>
        <strain evidence="12 13">Sp-1</strain>
    </source>
</reference>
<dbReference type="SUPFAM" id="SSF55874">
    <property type="entry name" value="ATPase domain of HSP90 chaperone/DNA topoisomerase II/histidine kinase"/>
    <property type="match status" value="1"/>
</dbReference>
<feature type="domain" description="Response regulatory" evidence="9">
    <location>
        <begin position="702"/>
        <end position="816"/>
    </location>
</feature>
<dbReference type="Gene3D" id="3.30.565.10">
    <property type="entry name" value="Histidine kinase-like ATPase, C-terminal domain"/>
    <property type="match status" value="1"/>
</dbReference>
<dbReference type="SMART" id="SM00448">
    <property type="entry name" value="REC"/>
    <property type="match status" value="1"/>
</dbReference>
<evidence type="ECO:0000313" key="12">
    <source>
        <dbReference type="EMBL" id="MQT14490.1"/>
    </source>
</evidence>
<gene>
    <name evidence="12" type="ORF">F0357_17900</name>
</gene>
<evidence type="ECO:0000256" key="4">
    <source>
        <dbReference type="ARBA" id="ARBA00022679"/>
    </source>
</evidence>
<keyword evidence="5" id="KW-0418">Kinase</keyword>
<dbReference type="InterPro" id="IPR052162">
    <property type="entry name" value="Sensor_kinase/Photoreceptor"/>
</dbReference>
<dbReference type="Pfam" id="PF00072">
    <property type="entry name" value="Response_reg"/>
    <property type="match status" value="1"/>
</dbReference>
<dbReference type="EC" id="2.7.13.3" evidence="2"/>
<dbReference type="SMART" id="SM00388">
    <property type="entry name" value="HisKA"/>
    <property type="match status" value="1"/>
</dbReference>
<dbReference type="Gene3D" id="1.10.287.130">
    <property type="match status" value="1"/>
</dbReference>
<dbReference type="InterPro" id="IPR001610">
    <property type="entry name" value="PAC"/>
</dbReference>
<keyword evidence="4" id="KW-0808">Transferase</keyword>
<evidence type="ECO:0000313" key="13">
    <source>
        <dbReference type="Proteomes" id="UP000332515"/>
    </source>
</evidence>
<feature type="domain" description="PAC" evidence="11">
    <location>
        <begin position="240"/>
        <end position="292"/>
    </location>
</feature>
<feature type="domain" description="PAS" evidence="10">
    <location>
        <begin position="167"/>
        <end position="237"/>
    </location>
</feature>
<dbReference type="InterPro" id="IPR000700">
    <property type="entry name" value="PAS-assoc_C"/>
</dbReference>
<dbReference type="InterPro" id="IPR036097">
    <property type="entry name" value="HisK_dim/P_sf"/>
</dbReference>
<dbReference type="InterPro" id="IPR000014">
    <property type="entry name" value="PAS"/>
</dbReference>
<dbReference type="PANTHER" id="PTHR43304:SF1">
    <property type="entry name" value="PAC DOMAIN-CONTAINING PROTEIN"/>
    <property type="match status" value="1"/>
</dbReference>
<dbReference type="Pfam" id="PF00512">
    <property type="entry name" value="HisKA"/>
    <property type="match status" value="1"/>
</dbReference>
<dbReference type="FunFam" id="3.30.450.20:FF:000099">
    <property type="entry name" value="Sensory box sensor histidine kinase"/>
    <property type="match status" value="2"/>
</dbReference>
<dbReference type="SUPFAM" id="SSF52172">
    <property type="entry name" value="CheY-like"/>
    <property type="match status" value="1"/>
</dbReference>
<dbReference type="InterPro" id="IPR013655">
    <property type="entry name" value="PAS_fold_3"/>
</dbReference>
<protein>
    <recommendedName>
        <fullName evidence="2">histidine kinase</fullName>
        <ecNumber evidence="2">2.7.13.3</ecNumber>
    </recommendedName>
</protein>
<dbReference type="NCBIfam" id="TIGR00229">
    <property type="entry name" value="sensory_box"/>
    <property type="match status" value="2"/>
</dbReference>
<dbReference type="CDD" id="cd00130">
    <property type="entry name" value="PAS"/>
    <property type="match status" value="2"/>
</dbReference>
<comment type="catalytic activity">
    <reaction evidence="1">
        <text>ATP + protein L-histidine = ADP + protein N-phospho-L-histidine.</text>
        <dbReference type="EC" id="2.7.13.3"/>
    </reaction>
</comment>
<feature type="domain" description="PAC" evidence="11">
    <location>
        <begin position="366"/>
        <end position="418"/>
    </location>
</feature>
<feature type="domain" description="Histidine kinase" evidence="8">
    <location>
        <begin position="456"/>
        <end position="679"/>
    </location>
</feature>
<proteinExistence type="predicted"/>
<dbReference type="GO" id="GO:0000155">
    <property type="term" value="F:phosphorelay sensor kinase activity"/>
    <property type="evidence" value="ECO:0007669"/>
    <property type="project" value="InterPro"/>
</dbReference>
<feature type="coiled-coil region" evidence="7">
    <location>
        <begin position="406"/>
        <end position="440"/>
    </location>
</feature>
<dbReference type="Pfam" id="PF08447">
    <property type="entry name" value="PAS_3"/>
    <property type="match status" value="2"/>
</dbReference>
<dbReference type="SMART" id="SM00086">
    <property type="entry name" value="PAC"/>
    <property type="match status" value="3"/>
</dbReference>
<dbReference type="InterPro" id="IPR005467">
    <property type="entry name" value="His_kinase_dom"/>
</dbReference>
<evidence type="ECO:0000256" key="6">
    <source>
        <dbReference type="PROSITE-ProRule" id="PRU00169"/>
    </source>
</evidence>
<evidence type="ECO:0000256" key="7">
    <source>
        <dbReference type="SAM" id="Coils"/>
    </source>
</evidence>
<dbReference type="EMBL" id="VWNA01000001">
    <property type="protein sequence ID" value="MQT14490.1"/>
    <property type="molecule type" value="Genomic_DNA"/>
</dbReference>